<proteinExistence type="predicted"/>
<evidence type="ECO:0000256" key="1">
    <source>
        <dbReference type="SAM" id="SignalP"/>
    </source>
</evidence>
<dbReference type="RefSeq" id="WP_218545265.1">
    <property type="nucleotide sequence ID" value="NZ_JAGSPD010000004.1"/>
</dbReference>
<dbReference type="EMBL" id="JAGSPD010000004">
    <property type="protein sequence ID" value="MBV7268713.1"/>
    <property type="molecule type" value="Genomic_DNA"/>
</dbReference>
<organism evidence="2 3">
    <name type="scientific">Winogradskyella luteola</name>
    <dbReference type="NCBI Taxonomy" id="2828330"/>
    <lineage>
        <taxon>Bacteria</taxon>
        <taxon>Pseudomonadati</taxon>
        <taxon>Bacteroidota</taxon>
        <taxon>Flavobacteriia</taxon>
        <taxon>Flavobacteriales</taxon>
        <taxon>Flavobacteriaceae</taxon>
        <taxon>Winogradskyella</taxon>
    </lineage>
</organism>
<evidence type="ECO:0000313" key="2">
    <source>
        <dbReference type="EMBL" id="MBV7268713.1"/>
    </source>
</evidence>
<evidence type="ECO:0000313" key="3">
    <source>
        <dbReference type="Proteomes" id="UP001138894"/>
    </source>
</evidence>
<sequence>MKNLYVLLALTLIFTGSVISAQTEAKFENVATAFEDYSNPYREVVYTHANKSIYIKGEMLGFSSYVLEKDTHRLSKSSKNLYCVITDSNDNIIKSKLVKVTNGFANNVFDIDSSFSSGYYTFKTYTNWMRNFDEKNAYIQSFRVIDPEKETRDETRRIDNELDVQFLPEGGHLIDQIKTNVGIIIKNELGFGVPNVNGTVYDKNDNVITHFKTNAMGIGRLELKPDMTNSFKAKLNYANRDFTFNLGPIKPQGVSITVNNFRNKEVFLMLSTNDKTLNLIKNKTYKLSIHNGKSIKVTDVNFEDNDVLVQFDPKNLYRGINIFTLFDDQNQPILERMVFNYQGMELSRLGTPSIGKIKDSVHISMRIDKQIKNLENVNISISALPKGTKSYNGHHNIISQTYLQPYVNGYIENATYYFSDTNEKKAFELDNLLITQGWSSYDWNAITNNEMKTNHVFEDGIVVQVNNNNPKDSNFLIHSMGEDDGFVASVDKDNNSFIQQGFFPTETENLTISALGNNGKLKVPNVYVQYAPSEIPDFRNNYDVLNPKEPLITEFTLNTYLTLDKPNLSKNVLDEVVIKAKTDRERKIQGFTNSAFYNVTDVFDENSPYKNLTLANYLISRGFRAYEQLGQLVVQIPQSTSFGASSSGVVFYVDDVRFTETDHLINFDMRTVDYIAINRYGMGNGLLDGISPVIRIYTKIGDQPTKPIKRYKAYKFPLSFSKSKKFYTPKYSSYNSDFYYSFGVIDWLPNCKIDENGYLTFKLSDLTSDVTLFIEGVTGDGRFLSTKKTLNLEDFN</sequence>
<accession>A0A9X1F959</accession>
<feature type="chain" id="PRO_5040960673" description="TonB-dependent receptor plug domain-containing protein" evidence="1">
    <location>
        <begin position="22"/>
        <end position="796"/>
    </location>
</feature>
<keyword evidence="1" id="KW-0732">Signal</keyword>
<comment type="caution">
    <text evidence="2">The sequence shown here is derived from an EMBL/GenBank/DDBJ whole genome shotgun (WGS) entry which is preliminary data.</text>
</comment>
<protein>
    <recommendedName>
        <fullName evidence="4">TonB-dependent receptor plug domain-containing protein</fullName>
    </recommendedName>
</protein>
<dbReference type="Proteomes" id="UP001138894">
    <property type="component" value="Unassembled WGS sequence"/>
</dbReference>
<feature type="signal peptide" evidence="1">
    <location>
        <begin position="1"/>
        <end position="21"/>
    </location>
</feature>
<gene>
    <name evidence="2" type="ORF">KCG49_05815</name>
</gene>
<reference evidence="2" key="1">
    <citation type="submission" date="2021-04" db="EMBL/GenBank/DDBJ databases">
        <authorList>
            <person name="Pira H."/>
            <person name="Risdian C."/>
            <person name="Wink J."/>
        </authorList>
    </citation>
    <scope>NUCLEOTIDE SEQUENCE</scope>
    <source>
        <strain evidence="2">WHY3</strain>
    </source>
</reference>
<evidence type="ECO:0008006" key="4">
    <source>
        <dbReference type="Google" id="ProtNLM"/>
    </source>
</evidence>
<dbReference type="AlphaFoldDB" id="A0A9X1F959"/>
<name>A0A9X1F959_9FLAO</name>
<keyword evidence="3" id="KW-1185">Reference proteome</keyword>